<organism evidence="12 13">
    <name type="scientific">Somion occarium</name>
    <dbReference type="NCBI Taxonomy" id="3059160"/>
    <lineage>
        <taxon>Eukaryota</taxon>
        <taxon>Fungi</taxon>
        <taxon>Dikarya</taxon>
        <taxon>Basidiomycota</taxon>
        <taxon>Agaricomycotina</taxon>
        <taxon>Agaricomycetes</taxon>
        <taxon>Polyporales</taxon>
        <taxon>Cerrenaceae</taxon>
        <taxon>Somion</taxon>
    </lineage>
</organism>
<keyword evidence="8" id="KW-0472">Membrane</keyword>
<dbReference type="PANTHER" id="PTHR46208">
    <property type="entry name" value="MITOCHONDRIAL IMPORT RECEPTOR SUBUNIT TOM70"/>
    <property type="match status" value="1"/>
</dbReference>
<evidence type="ECO:0000256" key="1">
    <source>
        <dbReference type="ARBA" id="ARBA00004572"/>
    </source>
</evidence>
<keyword evidence="2" id="KW-0812">Transmembrane</keyword>
<evidence type="ECO:0000256" key="9">
    <source>
        <dbReference type="ARBA" id="ARBA00038030"/>
    </source>
</evidence>
<feature type="repeat" description="TPR" evidence="10">
    <location>
        <begin position="114"/>
        <end position="147"/>
    </location>
</feature>
<accession>A0ABP1D6I4</accession>
<evidence type="ECO:0000256" key="3">
    <source>
        <dbReference type="ARBA" id="ARBA00022737"/>
    </source>
</evidence>
<evidence type="ECO:0000313" key="13">
    <source>
        <dbReference type="Proteomes" id="UP001497453"/>
    </source>
</evidence>
<evidence type="ECO:0008006" key="14">
    <source>
        <dbReference type="Google" id="ProtNLM"/>
    </source>
</evidence>
<evidence type="ECO:0000256" key="8">
    <source>
        <dbReference type="ARBA" id="ARBA00023136"/>
    </source>
</evidence>
<proteinExistence type="inferred from homology"/>
<keyword evidence="13" id="KW-1185">Reference proteome</keyword>
<dbReference type="SMART" id="SM00028">
    <property type="entry name" value="TPR"/>
    <property type="match status" value="9"/>
</dbReference>
<dbReference type="PROSITE" id="PS50005">
    <property type="entry name" value="TPR"/>
    <property type="match status" value="5"/>
</dbReference>
<sequence>MSASESSAGVVDRVSSFVSEHKKAVIVGAAVAVAAVGAGVYFASTSRGGGAPDAEKGERKKKKNKSKKRKAAKDADRPILEEIEPKVQEVPEDDTPLTAERIAVMSTEERAKAAASLKAKGNSAYQAKQYSSAADLYTRAIEVTPTPEPVFYSNRAACYVHMDPPDQEKIVEDCTAALALDKRYVKALNRRGAALEAQGKYEEALADFTSAAILDKFQTRGMQDNVERVLKLLARQKADEILATREPRLPSDVFVSAYFGAFRPRPLPTLPENRTTGDETLIKSLEALQAGDYIHSLTLVNEALEQGISFDLGKAEALNLRGSYKFLMGDVTGAKDDLMASVEVVPSFTQSWVKIASVYMEQGDSDKAFECFDEAIKQNPDDPDVYYHRGQVYFITNEFEKAAADYTKSTALDENFVFSHIQLAVAQYKAGNIANGMATFRRTLKAFPDRSEPANYYGELLLDQQRYDDAIDKFDRAIELELAKPRARNVLPMVNKGLTIFQAKQDVAAAEELCKKALEIDPECEPAVGSLAQLALQTNRVEEGSQLFKRQAEITRSEPDLLGALTYHFATKSQIDFLKAYPEMAAQMGSIAAGLM</sequence>
<dbReference type="PANTHER" id="PTHR46208:SF1">
    <property type="entry name" value="MITOCHONDRIAL IMPORT RECEPTOR SUBUNIT TOM70"/>
    <property type="match status" value="1"/>
</dbReference>
<evidence type="ECO:0000313" key="12">
    <source>
        <dbReference type="EMBL" id="CAL1702608.1"/>
    </source>
</evidence>
<feature type="repeat" description="TPR" evidence="10">
    <location>
        <begin position="349"/>
        <end position="382"/>
    </location>
</feature>
<dbReference type="Gene3D" id="1.25.40.10">
    <property type="entry name" value="Tetratricopeptide repeat domain"/>
    <property type="match status" value="2"/>
</dbReference>
<feature type="repeat" description="TPR" evidence="10">
    <location>
        <begin position="451"/>
        <end position="484"/>
    </location>
</feature>
<dbReference type="InterPro" id="IPR019734">
    <property type="entry name" value="TPR_rpt"/>
</dbReference>
<dbReference type="Pfam" id="PF13414">
    <property type="entry name" value="TPR_11"/>
    <property type="match status" value="1"/>
</dbReference>
<dbReference type="InterPro" id="IPR011990">
    <property type="entry name" value="TPR-like_helical_dom_sf"/>
</dbReference>
<dbReference type="Proteomes" id="UP001497453">
    <property type="component" value="Chromosome 2"/>
</dbReference>
<evidence type="ECO:0000256" key="7">
    <source>
        <dbReference type="ARBA" id="ARBA00023128"/>
    </source>
</evidence>
<keyword evidence="3" id="KW-0677">Repeat</keyword>
<evidence type="ECO:0000256" key="5">
    <source>
        <dbReference type="ARBA" id="ARBA00022803"/>
    </source>
</evidence>
<comment type="subcellular location">
    <subcellularLocation>
        <location evidence="1">Mitochondrion outer membrane</location>
        <topology evidence="1">Single-pass membrane protein</topology>
    </subcellularLocation>
</comment>
<keyword evidence="4" id="KW-1000">Mitochondrion outer membrane</keyword>
<protein>
    <recommendedName>
        <fullName evidence="14">ADP/ATP carrier receptor</fullName>
    </recommendedName>
</protein>
<comment type="similarity">
    <text evidence="9">Belongs to the Tom70 family.</text>
</comment>
<keyword evidence="5 10" id="KW-0802">TPR repeat</keyword>
<reference evidence="13" key="1">
    <citation type="submission" date="2024-04" db="EMBL/GenBank/DDBJ databases">
        <authorList>
            <person name="Shaw F."/>
            <person name="Minotto A."/>
        </authorList>
    </citation>
    <scope>NUCLEOTIDE SEQUENCE [LARGE SCALE GENOMIC DNA]</scope>
</reference>
<dbReference type="SUPFAM" id="SSF48452">
    <property type="entry name" value="TPR-like"/>
    <property type="match status" value="1"/>
</dbReference>
<feature type="repeat" description="TPR" evidence="10">
    <location>
        <begin position="383"/>
        <end position="416"/>
    </location>
</feature>
<dbReference type="PROSITE" id="PS50293">
    <property type="entry name" value="TPR_REGION"/>
    <property type="match status" value="1"/>
</dbReference>
<dbReference type="Pfam" id="PF14559">
    <property type="entry name" value="TPR_19"/>
    <property type="match status" value="1"/>
</dbReference>
<keyword evidence="7" id="KW-0496">Mitochondrion</keyword>
<feature type="region of interest" description="Disordered" evidence="11">
    <location>
        <begin position="43"/>
        <end position="78"/>
    </location>
</feature>
<dbReference type="Pfam" id="PF13432">
    <property type="entry name" value="TPR_16"/>
    <property type="match status" value="2"/>
</dbReference>
<dbReference type="EMBL" id="OZ037945">
    <property type="protein sequence ID" value="CAL1702608.1"/>
    <property type="molecule type" value="Genomic_DNA"/>
</dbReference>
<evidence type="ECO:0000256" key="11">
    <source>
        <dbReference type="SAM" id="MobiDB-lite"/>
    </source>
</evidence>
<feature type="compositionally biased region" description="Basic residues" evidence="11">
    <location>
        <begin position="59"/>
        <end position="71"/>
    </location>
</feature>
<feature type="repeat" description="TPR" evidence="10">
    <location>
        <begin position="185"/>
        <end position="218"/>
    </location>
</feature>
<evidence type="ECO:0000256" key="10">
    <source>
        <dbReference type="PROSITE-ProRule" id="PRU00339"/>
    </source>
</evidence>
<evidence type="ECO:0000256" key="6">
    <source>
        <dbReference type="ARBA" id="ARBA00022989"/>
    </source>
</evidence>
<name>A0ABP1D6I4_9APHY</name>
<gene>
    <name evidence="12" type="ORF">GFSPODELE1_LOCUS4126</name>
</gene>
<evidence type="ECO:0000256" key="2">
    <source>
        <dbReference type="ARBA" id="ARBA00022692"/>
    </source>
</evidence>
<evidence type="ECO:0000256" key="4">
    <source>
        <dbReference type="ARBA" id="ARBA00022787"/>
    </source>
</evidence>
<keyword evidence="6" id="KW-1133">Transmembrane helix</keyword>